<dbReference type="EMBL" id="BAABWU010000009">
    <property type="protein sequence ID" value="GAA6197071.1"/>
    <property type="molecule type" value="Genomic_DNA"/>
</dbReference>
<organism evidence="1 2">
    <name type="scientific">Pseudophaeobacter arcticus</name>
    <dbReference type="NCBI Taxonomy" id="385492"/>
    <lineage>
        <taxon>Bacteria</taxon>
        <taxon>Pseudomonadati</taxon>
        <taxon>Pseudomonadota</taxon>
        <taxon>Alphaproteobacteria</taxon>
        <taxon>Rhodobacterales</taxon>
        <taxon>Paracoccaceae</taxon>
        <taxon>Pseudophaeobacter</taxon>
    </lineage>
</organism>
<name>A0ABQ0AMG8_9RHOB</name>
<evidence type="ECO:0000313" key="1">
    <source>
        <dbReference type="EMBL" id="GAA6197071.1"/>
    </source>
</evidence>
<comment type="caution">
    <text evidence="1">The sequence shown here is derived from an EMBL/GenBank/DDBJ whole genome shotgun (WGS) entry which is preliminary data.</text>
</comment>
<reference evidence="1 2" key="1">
    <citation type="submission" date="2024-04" db="EMBL/GenBank/DDBJ databases">
        <title>Draft genome sequence of Pseudophaeobacter arcticus NBRC 116598.</title>
        <authorList>
            <person name="Miyakawa T."/>
            <person name="Kusuya Y."/>
            <person name="Miura T."/>
        </authorList>
    </citation>
    <scope>NUCLEOTIDE SEQUENCE [LARGE SCALE GENOMIC DNA]</scope>
    <source>
        <strain evidence="1 2">SU-CL00105</strain>
    </source>
</reference>
<accession>A0ABQ0AMG8</accession>
<proteinExistence type="predicted"/>
<keyword evidence="2" id="KW-1185">Reference proteome</keyword>
<sequence length="64" mass="7335">MYPRAKQRFPHLQFETVASLKGDHDGFVNHLAASHQLTLREAREEVEDFLFTESLHAELASNPT</sequence>
<evidence type="ECO:0000313" key="2">
    <source>
        <dbReference type="Proteomes" id="UP001441944"/>
    </source>
</evidence>
<gene>
    <name evidence="1" type="ORF">NBRC116598_25150</name>
</gene>
<dbReference type="Proteomes" id="UP001441944">
    <property type="component" value="Unassembled WGS sequence"/>
</dbReference>
<protein>
    <submittedName>
        <fullName evidence="1">Uncharacterized protein</fullName>
    </submittedName>
</protein>